<dbReference type="Pfam" id="PF12669">
    <property type="entry name" value="FeoB_associated"/>
    <property type="match status" value="1"/>
</dbReference>
<keyword evidence="1" id="KW-0472">Membrane</keyword>
<evidence type="ECO:0000313" key="2">
    <source>
        <dbReference type="EMBL" id="HIS96763.1"/>
    </source>
</evidence>
<evidence type="ECO:0000313" key="3">
    <source>
        <dbReference type="Proteomes" id="UP000886876"/>
    </source>
</evidence>
<protein>
    <submittedName>
        <fullName evidence="2">FeoB-associated Cys-rich membrane protein</fullName>
    </submittedName>
</protein>
<dbReference type="AlphaFoldDB" id="A0A9D1K7E6"/>
<evidence type="ECO:0000256" key="1">
    <source>
        <dbReference type="SAM" id="Phobius"/>
    </source>
</evidence>
<dbReference type="Proteomes" id="UP000886876">
    <property type="component" value="Unassembled WGS sequence"/>
</dbReference>
<keyword evidence="1" id="KW-0812">Transmembrane</keyword>
<keyword evidence="1" id="KW-1133">Transmembrane helix</keyword>
<gene>
    <name evidence="2" type="ORF">IAD42_02185</name>
</gene>
<feature type="transmembrane region" description="Helical" evidence="1">
    <location>
        <begin position="6"/>
        <end position="27"/>
    </location>
</feature>
<dbReference type="EMBL" id="DVJS01000048">
    <property type="protein sequence ID" value="HIS96763.1"/>
    <property type="molecule type" value="Genomic_DNA"/>
</dbReference>
<comment type="caution">
    <text evidence="2">The sequence shown here is derived from an EMBL/GenBank/DDBJ whole genome shotgun (WGS) entry which is preliminary data.</text>
</comment>
<reference evidence="2" key="1">
    <citation type="submission" date="2020-10" db="EMBL/GenBank/DDBJ databases">
        <authorList>
            <person name="Gilroy R."/>
        </authorList>
    </citation>
    <scope>NUCLEOTIDE SEQUENCE</scope>
    <source>
        <strain evidence="2">ChiHecec3B27-6122</strain>
    </source>
</reference>
<name>A0A9D1K7E6_9FIRM</name>
<proteinExistence type="predicted"/>
<organism evidence="2 3">
    <name type="scientific">Candidatus Scatomorpha pullistercoris</name>
    <dbReference type="NCBI Taxonomy" id="2840929"/>
    <lineage>
        <taxon>Bacteria</taxon>
        <taxon>Bacillati</taxon>
        <taxon>Bacillota</taxon>
        <taxon>Clostridia</taxon>
        <taxon>Eubacteriales</taxon>
        <taxon>Candidatus Scatomorpha</taxon>
    </lineage>
</organism>
<accession>A0A9D1K7E6</accession>
<reference evidence="2" key="2">
    <citation type="journal article" date="2021" name="PeerJ">
        <title>Extensive microbial diversity within the chicken gut microbiome revealed by metagenomics and culture.</title>
        <authorList>
            <person name="Gilroy R."/>
            <person name="Ravi A."/>
            <person name="Getino M."/>
            <person name="Pursley I."/>
            <person name="Horton D.L."/>
            <person name="Alikhan N.F."/>
            <person name="Baker D."/>
            <person name="Gharbi K."/>
            <person name="Hall N."/>
            <person name="Watson M."/>
            <person name="Adriaenssens E.M."/>
            <person name="Foster-Nyarko E."/>
            <person name="Jarju S."/>
            <person name="Secka A."/>
            <person name="Antonio M."/>
            <person name="Oren A."/>
            <person name="Chaudhuri R.R."/>
            <person name="La Ragione R."/>
            <person name="Hildebrand F."/>
            <person name="Pallen M.J."/>
        </authorList>
    </citation>
    <scope>NUCLEOTIDE SEQUENCE</scope>
    <source>
        <strain evidence="2">ChiHecec3B27-6122</strain>
    </source>
</reference>
<sequence>MFEWLTANIGSVVVGLVVLCMVAAVVFKLIRDKKRGKGTCSCGDNCGSCACSGACHGSHSGR</sequence>